<dbReference type="EC" id="2.7.10.2" evidence="4"/>
<dbReference type="PANTHER" id="PTHR32309:SF13">
    <property type="entry name" value="FERRIC ENTEROBACTIN TRANSPORT PROTEIN FEPE"/>
    <property type="match status" value="1"/>
</dbReference>
<evidence type="ECO:0000256" key="1">
    <source>
        <dbReference type="ARBA" id="ARBA00004651"/>
    </source>
</evidence>
<feature type="domain" description="Polysaccharide chain length determinant N-terminal" evidence="17">
    <location>
        <begin position="25"/>
        <end position="111"/>
    </location>
</feature>
<reference evidence="18 19" key="1">
    <citation type="journal article" date="2009" name="Int. J. Syst. Evol. Microbiol.">
        <title>Janibacter hoylei sp. nov., Bacillus isronensis sp. nov. and Bacillus aryabhattai sp. nov., isolated from cryotubes used for collecting air from the upper atmosphere.</title>
        <authorList>
            <person name="Shivaji S."/>
            <person name="Chaturvedi P."/>
            <person name="Begum Z."/>
            <person name="Pindi P.K."/>
            <person name="Manorama R."/>
            <person name="Padmanaban D.A."/>
            <person name="Shouche Y.S."/>
            <person name="Pawar S."/>
            <person name="Vaishampayan P."/>
            <person name="Dutt C.B."/>
            <person name="Datta G.N."/>
            <person name="Manchanda R.K."/>
            <person name="Rao U.R."/>
            <person name="Bhargava P.M."/>
            <person name="Narlikar J.V."/>
        </authorList>
    </citation>
    <scope>NUCLEOTIDE SEQUENCE [LARGE SCALE GENOMIC DNA]</scope>
    <source>
        <strain evidence="18 19">PVAS-1</strain>
    </source>
</reference>
<dbReference type="InterPro" id="IPR050445">
    <property type="entry name" value="Bact_polysacc_biosynth/exp"/>
</dbReference>
<keyword evidence="11 16" id="KW-1133">Transmembrane helix</keyword>
<evidence type="ECO:0000256" key="8">
    <source>
        <dbReference type="ARBA" id="ARBA00022741"/>
    </source>
</evidence>
<accession>A0A444B7S5</accession>
<evidence type="ECO:0000256" key="9">
    <source>
        <dbReference type="ARBA" id="ARBA00022777"/>
    </source>
</evidence>
<evidence type="ECO:0000313" key="18">
    <source>
        <dbReference type="EMBL" id="RWU84479.1"/>
    </source>
</evidence>
<organism evidence="18 19">
    <name type="scientific">Janibacter hoylei PVAS-1</name>
    <dbReference type="NCBI Taxonomy" id="1210046"/>
    <lineage>
        <taxon>Bacteria</taxon>
        <taxon>Bacillati</taxon>
        <taxon>Actinomycetota</taxon>
        <taxon>Actinomycetes</taxon>
        <taxon>Micrococcales</taxon>
        <taxon>Intrasporangiaceae</taxon>
        <taxon>Janibacter</taxon>
    </lineage>
</organism>
<protein>
    <recommendedName>
        <fullName evidence="4">non-specific protein-tyrosine kinase</fullName>
        <ecNumber evidence="4">2.7.10.2</ecNumber>
    </recommendedName>
</protein>
<feature type="transmembrane region" description="Helical" evidence="16">
    <location>
        <begin position="39"/>
        <end position="59"/>
    </location>
</feature>
<proteinExistence type="inferred from homology"/>
<dbReference type="NCBIfam" id="TIGR01007">
    <property type="entry name" value="eps_fam"/>
    <property type="match status" value="1"/>
</dbReference>
<sequence length="521" mass="55105">MWGNSGASTSRGNTVTTTDSTSRATIDLTRLRRLVFGHWRAIVAGLLVGLLLAAIWSFFQPRKYTADAIAIVSTGSVDNLGIAVSADNLARAKATQYQELAKSRAVEERAVELASETAQQSGRPEPVLQGLSVAVPVDTPQITLSVTASTPEDARDLADAYVKALGESVEEIETAGAPASGEDQGSSTSQTSIIQLLPFVEARVPSGPSYPPTKLALATGALIGLLVGLAYAAVRSAFDRRIRSVKALEEMGLSAVGTIPKTDKASHSTTIVKEAFKELRTNLQFMNPDHPPRVVVVTSALPAEGKSTVAANLAISLAESGRPVTLVDGDLRRPTVAQSFGLVGSVGLTDVVVDRLAMDDALQHDPRNPDLAVLAAGTIPPNPSEILASDRLAHAIETLAKDSMVIIDAPPLLPVTDAAILGARFDGVLVVVNAGSTTIDELAKTRDSLERVNAHMLGAVLNRVPTGKLEGGAYSYYGSRYGYEYQTTEPDESGEGAPTRRARQQQRKKKSTRDASSRVLR</sequence>
<dbReference type="Pfam" id="PF02706">
    <property type="entry name" value="Wzz"/>
    <property type="match status" value="1"/>
</dbReference>
<evidence type="ECO:0000256" key="2">
    <source>
        <dbReference type="ARBA" id="ARBA00006683"/>
    </source>
</evidence>
<dbReference type="PANTHER" id="PTHR32309">
    <property type="entry name" value="TYROSINE-PROTEIN KINASE"/>
    <property type="match status" value="1"/>
</dbReference>
<dbReference type="Proteomes" id="UP000288711">
    <property type="component" value="Unassembled WGS sequence"/>
</dbReference>
<comment type="catalytic activity">
    <reaction evidence="14">
        <text>L-tyrosyl-[protein] + ATP = O-phospho-L-tyrosyl-[protein] + ADP + H(+)</text>
        <dbReference type="Rhea" id="RHEA:10596"/>
        <dbReference type="Rhea" id="RHEA-COMP:10136"/>
        <dbReference type="Rhea" id="RHEA-COMP:20101"/>
        <dbReference type="ChEBI" id="CHEBI:15378"/>
        <dbReference type="ChEBI" id="CHEBI:30616"/>
        <dbReference type="ChEBI" id="CHEBI:46858"/>
        <dbReference type="ChEBI" id="CHEBI:61978"/>
        <dbReference type="ChEBI" id="CHEBI:456216"/>
        <dbReference type="EC" id="2.7.10.2"/>
    </reaction>
</comment>
<gene>
    <name evidence="18" type="ORF">CWN80_04855</name>
</gene>
<keyword evidence="5" id="KW-1003">Cell membrane</keyword>
<dbReference type="GO" id="GO:0042802">
    <property type="term" value="F:identical protein binding"/>
    <property type="evidence" value="ECO:0007669"/>
    <property type="project" value="UniProtKB-ARBA"/>
</dbReference>
<dbReference type="GO" id="GO:0004715">
    <property type="term" value="F:non-membrane spanning protein tyrosine kinase activity"/>
    <property type="evidence" value="ECO:0007669"/>
    <property type="project" value="UniProtKB-EC"/>
</dbReference>
<evidence type="ECO:0000259" key="17">
    <source>
        <dbReference type="Pfam" id="PF02706"/>
    </source>
</evidence>
<evidence type="ECO:0000256" key="11">
    <source>
        <dbReference type="ARBA" id="ARBA00022989"/>
    </source>
</evidence>
<feature type="region of interest" description="Disordered" evidence="15">
    <location>
        <begin position="486"/>
        <end position="521"/>
    </location>
</feature>
<feature type="compositionally biased region" description="Basic residues" evidence="15">
    <location>
        <begin position="500"/>
        <end position="511"/>
    </location>
</feature>
<dbReference type="GO" id="GO:0005524">
    <property type="term" value="F:ATP binding"/>
    <property type="evidence" value="ECO:0007669"/>
    <property type="project" value="UniProtKB-KW"/>
</dbReference>
<evidence type="ECO:0000256" key="14">
    <source>
        <dbReference type="ARBA" id="ARBA00051245"/>
    </source>
</evidence>
<feature type="compositionally biased region" description="Basic and acidic residues" evidence="15">
    <location>
        <begin position="512"/>
        <end position="521"/>
    </location>
</feature>
<keyword evidence="19" id="KW-1185">Reference proteome</keyword>
<comment type="similarity">
    <text evidence="3">Belongs to the CpsD/CapB family.</text>
</comment>
<dbReference type="EMBL" id="PIPF01000004">
    <property type="protein sequence ID" value="RWU84479.1"/>
    <property type="molecule type" value="Genomic_DNA"/>
</dbReference>
<dbReference type="AlphaFoldDB" id="A0A444B7S5"/>
<dbReference type="GO" id="GO:0005886">
    <property type="term" value="C:plasma membrane"/>
    <property type="evidence" value="ECO:0007669"/>
    <property type="project" value="UniProtKB-SubCell"/>
</dbReference>
<evidence type="ECO:0000256" key="13">
    <source>
        <dbReference type="ARBA" id="ARBA00023137"/>
    </source>
</evidence>
<keyword evidence="7 16" id="KW-0812">Transmembrane</keyword>
<comment type="similarity">
    <text evidence="2">Belongs to the CpsC/CapA family.</text>
</comment>
<dbReference type="Pfam" id="PF10609">
    <property type="entry name" value="ParA"/>
    <property type="match status" value="1"/>
</dbReference>
<feature type="transmembrane region" description="Helical" evidence="16">
    <location>
        <begin position="215"/>
        <end position="234"/>
    </location>
</feature>
<keyword evidence="13" id="KW-0829">Tyrosine-protein kinase</keyword>
<evidence type="ECO:0000256" key="7">
    <source>
        <dbReference type="ARBA" id="ARBA00022692"/>
    </source>
</evidence>
<keyword evidence="12 16" id="KW-0472">Membrane</keyword>
<dbReference type="InterPro" id="IPR033756">
    <property type="entry name" value="YlxH/NBP35"/>
</dbReference>
<dbReference type="InterPro" id="IPR027417">
    <property type="entry name" value="P-loop_NTPase"/>
</dbReference>
<dbReference type="InterPro" id="IPR005702">
    <property type="entry name" value="Wzc-like_C"/>
</dbReference>
<evidence type="ECO:0000256" key="6">
    <source>
        <dbReference type="ARBA" id="ARBA00022679"/>
    </source>
</evidence>
<evidence type="ECO:0000256" key="12">
    <source>
        <dbReference type="ARBA" id="ARBA00023136"/>
    </source>
</evidence>
<keyword evidence="8" id="KW-0547">Nucleotide-binding</keyword>
<name>A0A444B7S5_9MICO</name>
<keyword evidence="10" id="KW-0067">ATP-binding</keyword>
<evidence type="ECO:0000256" key="15">
    <source>
        <dbReference type="SAM" id="MobiDB-lite"/>
    </source>
</evidence>
<dbReference type="FunFam" id="3.40.50.300:FF:000527">
    <property type="entry name" value="Tyrosine-protein kinase etk"/>
    <property type="match status" value="1"/>
</dbReference>
<evidence type="ECO:0000256" key="5">
    <source>
        <dbReference type="ARBA" id="ARBA00022475"/>
    </source>
</evidence>
<dbReference type="CDD" id="cd05387">
    <property type="entry name" value="BY-kinase"/>
    <property type="match status" value="1"/>
</dbReference>
<keyword evidence="9" id="KW-0418">Kinase</keyword>
<evidence type="ECO:0000256" key="4">
    <source>
        <dbReference type="ARBA" id="ARBA00011903"/>
    </source>
</evidence>
<keyword evidence="6" id="KW-0808">Transferase</keyword>
<comment type="caution">
    <text evidence="18">The sequence shown here is derived from an EMBL/GenBank/DDBJ whole genome shotgun (WGS) entry which is preliminary data.</text>
</comment>
<dbReference type="Gene3D" id="3.40.50.300">
    <property type="entry name" value="P-loop containing nucleotide triphosphate hydrolases"/>
    <property type="match status" value="1"/>
</dbReference>
<dbReference type="InterPro" id="IPR003856">
    <property type="entry name" value="LPS_length_determ_N"/>
</dbReference>
<evidence type="ECO:0000256" key="16">
    <source>
        <dbReference type="SAM" id="Phobius"/>
    </source>
</evidence>
<dbReference type="SUPFAM" id="SSF52540">
    <property type="entry name" value="P-loop containing nucleoside triphosphate hydrolases"/>
    <property type="match status" value="1"/>
</dbReference>
<evidence type="ECO:0000313" key="19">
    <source>
        <dbReference type="Proteomes" id="UP000288711"/>
    </source>
</evidence>
<evidence type="ECO:0000256" key="10">
    <source>
        <dbReference type="ARBA" id="ARBA00022840"/>
    </source>
</evidence>
<comment type="subcellular location">
    <subcellularLocation>
        <location evidence="1">Cell membrane</location>
        <topology evidence="1">Multi-pass membrane protein</topology>
    </subcellularLocation>
</comment>
<evidence type="ECO:0000256" key="3">
    <source>
        <dbReference type="ARBA" id="ARBA00007316"/>
    </source>
</evidence>